<sequence length="69" mass="7609">MHIEPHELPYYHSLRQFSATTLQTLEALIGRGTVFISHTTDEMFTVISTAGDGSIPLQPGSSMPLEDAY</sequence>
<organism evidence="1 2">
    <name type="scientific">Bacillus daqingensis</name>
    <dbReference type="NCBI Taxonomy" id="872396"/>
    <lineage>
        <taxon>Bacteria</taxon>
        <taxon>Bacillati</taxon>
        <taxon>Bacillota</taxon>
        <taxon>Bacilli</taxon>
        <taxon>Bacillales</taxon>
        <taxon>Bacillaceae</taxon>
        <taxon>Bacillus</taxon>
    </lineage>
</organism>
<dbReference type="EMBL" id="JBHSGK010000007">
    <property type="protein sequence ID" value="MFC4736613.1"/>
    <property type="molecule type" value="Genomic_DNA"/>
</dbReference>
<comment type="caution">
    <text evidence="1">The sequence shown here is derived from an EMBL/GenBank/DDBJ whole genome shotgun (WGS) entry which is preliminary data.</text>
</comment>
<keyword evidence="2" id="KW-1185">Reference proteome</keyword>
<protein>
    <submittedName>
        <fullName evidence="1">Uncharacterized protein</fullName>
    </submittedName>
</protein>
<dbReference type="Proteomes" id="UP001595896">
    <property type="component" value="Unassembled WGS sequence"/>
</dbReference>
<name>A0ABV9NT79_9BACI</name>
<evidence type="ECO:0000313" key="2">
    <source>
        <dbReference type="Proteomes" id="UP001595896"/>
    </source>
</evidence>
<proteinExistence type="predicted"/>
<gene>
    <name evidence="1" type="ORF">ACFO4L_08475</name>
</gene>
<reference evidence="2" key="1">
    <citation type="journal article" date="2019" name="Int. J. Syst. Evol. Microbiol.">
        <title>The Global Catalogue of Microorganisms (GCM) 10K type strain sequencing project: providing services to taxonomists for standard genome sequencing and annotation.</title>
        <authorList>
            <consortium name="The Broad Institute Genomics Platform"/>
            <consortium name="The Broad Institute Genome Sequencing Center for Infectious Disease"/>
            <person name="Wu L."/>
            <person name="Ma J."/>
        </authorList>
    </citation>
    <scope>NUCLEOTIDE SEQUENCE [LARGE SCALE GENOMIC DNA]</scope>
    <source>
        <strain evidence="2">JCM 12165</strain>
    </source>
</reference>
<accession>A0ABV9NT79</accession>
<dbReference type="RefSeq" id="WP_377909250.1">
    <property type="nucleotide sequence ID" value="NZ_JBHSGK010000007.1"/>
</dbReference>
<evidence type="ECO:0000313" key="1">
    <source>
        <dbReference type="EMBL" id="MFC4736613.1"/>
    </source>
</evidence>